<name>A0A813A855_9DINO</name>
<evidence type="ECO:0008006" key="3">
    <source>
        <dbReference type="Google" id="ProtNLM"/>
    </source>
</evidence>
<dbReference type="AlphaFoldDB" id="A0A813A855"/>
<dbReference type="EMBL" id="CAJNJA010056474">
    <property type="protein sequence ID" value="CAE7858851.1"/>
    <property type="molecule type" value="Genomic_DNA"/>
</dbReference>
<evidence type="ECO:0000313" key="1">
    <source>
        <dbReference type="EMBL" id="CAE7858851.1"/>
    </source>
</evidence>
<accession>A0A813A855</accession>
<gene>
    <name evidence="1" type="ORF">SNEC2469_LOCUS27106</name>
</gene>
<keyword evidence="2" id="KW-1185">Reference proteome</keyword>
<comment type="caution">
    <text evidence="1">The sequence shown here is derived from an EMBL/GenBank/DDBJ whole genome shotgun (WGS) entry which is preliminary data.</text>
</comment>
<evidence type="ECO:0000313" key="2">
    <source>
        <dbReference type="Proteomes" id="UP000601435"/>
    </source>
</evidence>
<protein>
    <recommendedName>
        <fullName evidence="3">PDZ domain-containing protein</fullName>
    </recommendedName>
</protein>
<proteinExistence type="predicted"/>
<dbReference type="OrthoDB" id="407324at2759"/>
<dbReference type="InterPro" id="IPR036034">
    <property type="entry name" value="PDZ_sf"/>
</dbReference>
<dbReference type="Proteomes" id="UP000601435">
    <property type="component" value="Unassembled WGS sequence"/>
</dbReference>
<organism evidence="1 2">
    <name type="scientific">Symbiodinium necroappetens</name>
    <dbReference type="NCBI Taxonomy" id="1628268"/>
    <lineage>
        <taxon>Eukaryota</taxon>
        <taxon>Sar</taxon>
        <taxon>Alveolata</taxon>
        <taxon>Dinophyceae</taxon>
        <taxon>Suessiales</taxon>
        <taxon>Symbiodiniaceae</taxon>
        <taxon>Symbiodinium</taxon>
    </lineage>
</organism>
<sequence>MLCDCCAENEAALEMGIDEKRVSPMDVIESHPGNYVYDVKLKCPLDNLMEALDTADTELTIIGDVRGSVVSDWNENNPPSRQIGMYDRIVKVDGVQCPGTKEVVKLLTDKLASGVPITFQRPQERTVTVERTARLGMNLNYRKGGHSKPWIASIEESATERCLIDQWNKDHPHQKVAVHDRVISVNGQTLSAVETVEKLRTASGTLTIKLVHFEL</sequence>
<dbReference type="SUPFAM" id="SSF50156">
    <property type="entry name" value="PDZ domain-like"/>
    <property type="match status" value="1"/>
</dbReference>
<reference evidence="1" key="1">
    <citation type="submission" date="2021-02" db="EMBL/GenBank/DDBJ databases">
        <authorList>
            <person name="Dougan E. K."/>
            <person name="Rhodes N."/>
            <person name="Thang M."/>
            <person name="Chan C."/>
        </authorList>
    </citation>
    <scope>NUCLEOTIDE SEQUENCE</scope>
</reference>